<organism evidence="2 3">
    <name type="scientific">Cladonia borealis</name>
    <dbReference type="NCBI Taxonomy" id="184061"/>
    <lineage>
        <taxon>Eukaryota</taxon>
        <taxon>Fungi</taxon>
        <taxon>Dikarya</taxon>
        <taxon>Ascomycota</taxon>
        <taxon>Pezizomycotina</taxon>
        <taxon>Lecanoromycetes</taxon>
        <taxon>OSLEUM clade</taxon>
        <taxon>Lecanoromycetidae</taxon>
        <taxon>Lecanorales</taxon>
        <taxon>Lecanorineae</taxon>
        <taxon>Cladoniaceae</taxon>
        <taxon>Cladonia</taxon>
    </lineage>
</organism>
<evidence type="ECO:0000259" key="1">
    <source>
        <dbReference type="Pfam" id="PF24809"/>
    </source>
</evidence>
<evidence type="ECO:0000313" key="2">
    <source>
        <dbReference type="EMBL" id="KAK0517015.1"/>
    </source>
</evidence>
<dbReference type="Proteomes" id="UP001166286">
    <property type="component" value="Unassembled WGS sequence"/>
</dbReference>
<gene>
    <name evidence="2" type="ORF">JMJ35_000170</name>
</gene>
<name>A0AA39R8W4_9LECA</name>
<reference evidence="2" key="1">
    <citation type="submission" date="2023-03" db="EMBL/GenBank/DDBJ databases">
        <title>Complete genome of Cladonia borealis.</title>
        <authorList>
            <person name="Park H."/>
        </authorList>
    </citation>
    <scope>NUCLEOTIDE SEQUENCE</scope>
    <source>
        <strain evidence="2">ANT050790</strain>
    </source>
</reference>
<feature type="domain" description="DUF7708" evidence="1">
    <location>
        <begin position="85"/>
        <end position="229"/>
    </location>
</feature>
<protein>
    <recommendedName>
        <fullName evidence="1">DUF7708 domain-containing protein</fullName>
    </recommendedName>
</protein>
<dbReference type="InterPro" id="IPR056125">
    <property type="entry name" value="DUF7708"/>
</dbReference>
<keyword evidence="3" id="KW-1185">Reference proteome</keyword>
<sequence>MKTHDLLQNATAVTGWYSDTAATSTQDTLAKVFLEAKRVFEENIRQAGKAGQSPFEGKTTMLDVQLELLNALKRYESTSESKARRWLVALSERIAFYGQVFDVLVQQHPEYVSLAWGTFKFIFQAILNHQELVKKFAKGLAQIADILPRANLSLVLYPTDMMQKILVQLYAHILQFLHHALLWFRQNKLMHTISCILRPWAIAYSEHFEAIKEDSIRLDKLSDMAAKAEVRDTHLEVVEARKEWAVASSEIKLLRNDNQRLADIIKTGMDRLDQTVISMHKEIQFDFREQADTLCSIQLNQILSISFLEKLPTSGESLEYCQSIRRRSRRRMALPLPEVSRLSQWAALQSHSLLILQGGSLAVSKAFMIDLIDLVRDTKLPIIWALRYANYWDSSTTCIDVLRMLVLQALQMNPRVLAQGPNPITFTHMREAASAADWLRILARALHGLPRIFMALDSGLLSHVTTNNKSEATELVDLLLSGLPGSVKLFVSAVNLQSTYMDECSEGKACVTLQMSSRGDIHGPLRRRRANMNRNGNRARFRY</sequence>
<evidence type="ECO:0000313" key="3">
    <source>
        <dbReference type="Proteomes" id="UP001166286"/>
    </source>
</evidence>
<dbReference type="EMBL" id="JAFEKC020000001">
    <property type="protein sequence ID" value="KAK0517015.1"/>
    <property type="molecule type" value="Genomic_DNA"/>
</dbReference>
<comment type="caution">
    <text evidence="2">The sequence shown here is derived from an EMBL/GenBank/DDBJ whole genome shotgun (WGS) entry which is preliminary data.</text>
</comment>
<accession>A0AA39R8W4</accession>
<proteinExistence type="predicted"/>
<dbReference type="Pfam" id="PF24809">
    <property type="entry name" value="DUF7708"/>
    <property type="match status" value="1"/>
</dbReference>
<dbReference type="AlphaFoldDB" id="A0AA39R8W4"/>